<organism evidence="1">
    <name type="scientific">Puccinia triticina (isolate 1-1 / race 1 (BBBD))</name>
    <name type="common">Brown leaf rust fungus</name>
    <dbReference type="NCBI Taxonomy" id="630390"/>
    <lineage>
        <taxon>Eukaryota</taxon>
        <taxon>Fungi</taxon>
        <taxon>Dikarya</taxon>
        <taxon>Basidiomycota</taxon>
        <taxon>Pucciniomycotina</taxon>
        <taxon>Pucciniomycetes</taxon>
        <taxon>Pucciniales</taxon>
        <taxon>Pucciniaceae</taxon>
        <taxon>Puccinia</taxon>
    </lineage>
</organism>
<reference evidence="2" key="4">
    <citation type="submission" date="2025-05" db="UniProtKB">
        <authorList>
            <consortium name="EnsemblFungi"/>
        </authorList>
    </citation>
    <scope>IDENTIFICATION</scope>
    <source>
        <strain evidence="2">isolate 1-1 / race 1 (BBBD)</strain>
    </source>
</reference>
<sequence>MAPSSRKKSKPNSSELDAERALFLELHPDHDEPARLFDELYKVAGLEKVRKHNNELARIFRLSERTVKEQRKIAGNWEELTSGELGALPLLQKKLGLTVGADGVHTLISCAYFIRFPDQTSELSNQQMLAAIKTSTTPEEEILKDTETIEWSTAIVQKGFESDYRGHDLIVLPTLKTLREFAGLWKPDDYKAPYTSIIGPTMSGKTRLLKELAAHVCVVYVCLRPFNSSGQPPRSGIADYFTSPPPNSDLHEHYTRLLTAIFNTVSQFFSRDHIRKIKKFEDRLKAWFDYSFQLDGNVKDKYNNDVAEAMDKGNLRNRLRKGAEKLDQALAAAVTRVSNKLEFKNDGGLRVLLAIDEASKLIEPIDTKHEIPYFRVFRRALSQIPDSLGFFGVFTDTTSRVANFNPAPGRDPSVRFHGFGDKLFAPIYQIASLDVLVSKIPPSSWDELLLPKRLFNYGCPFYGLYFDGINEEKPVTAVRTTALIAHTKLLMKSPSASLELSEPQCFAILGSLIQTRLTLHSPINSELVASHAAHCLFIDETRELIVSEYPPQFVYASAANGILATNEKRWIKCIDVLASAVQRGLVALGDAGEMATRLILIYAMQKTPADPCNPTNTIPNGYSVRLADFLETLSGKDPDTMEFGCFNNDDANNNNAINKSEDNIRRLLKKGQIFFNHFARISYTPNDTDFLELLYRGLAVQCKSGQPGLDDLFPIYLAPTPESQELDSENITFCGVQTKNQTGYVDWKQSPNWSKSYATIKGIKNPYLILLFSLRTADCKVTKWENPTNPEDTGRVSYQFLGLDEIKCLTPEIRSALERLITAIPDDLLKLHDKPNESTEQWVKHVNHVFYPRAPEQPAPPST</sequence>
<reference evidence="2 3" key="3">
    <citation type="journal article" date="2017" name="G3 (Bethesda)">
        <title>Comparative analysis highlights variable genome content of wheat rusts and divergence of the mating loci.</title>
        <authorList>
            <person name="Cuomo C.A."/>
            <person name="Bakkeren G."/>
            <person name="Khalil H.B."/>
            <person name="Panwar V."/>
            <person name="Joly D."/>
            <person name="Linning R."/>
            <person name="Sakthikumar S."/>
            <person name="Song X."/>
            <person name="Adiconis X."/>
            <person name="Fan L."/>
            <person name="Goldberg J.M."/>
            <person name="Levin J.Z."/>
            <person name="Young S."/>
            <person name="Zeng Q."/>
            <person name="Anikster Y."/>
            <person name="Bruce M."/>
            <person name="Wang M."/>
            <person name="Yin C."/>
            <person name="McCallum B."/>
            <person name="Szabo L.J."/>
            <person name="Hulbert S."/>
            <person name="Chen X."/>
            <person name="Fellers J.P."/>
        </authorList>
    </citation>
    <scope>NUCLEOTIDE SEQUENCE</scope>
    <source>
        <strain evidence="2">isolate 1-1 / race 1 (BBBD)</strain>
        <strain evidence="3">Isolate 1-1 / race 1 (BBBD)</strain>
    </source>
</reference>
<reference evidence="1" key="1">
    <citation type="submission" date="2009-11" db="EMBL/GenBank/DDBJ databases">
        <authorList>
            <consortium name="The Broad Institute Genome Sequencing Platform"/>
            <person name="Ward D."/>
            <person name="Feldgarden M."/>
            <person name="Earl A."/>
            <person name="Young S.K."/>
            <person name="Zeng Q."/>
            <person name="Koehrsen M."/>
            <person name="Alvarado L."/>
            <person name="Berlin A."/>
            <person name="Bochicchio J."/>
            <person name="Borenstein D."/>
            <person name="Chapman S.B."/>
            <person name="Chen Z."/>
            <person name="Engels R."/>
            <person name="Freedman E."/>
            <person name="Gellesch M."/>
            <person name="Goldberg J."/>
            <person name="Griggs A."/>
            <person name="Gujja S."/>
            <person name="Heilman E."/>
            <person name="Heiman D."/>
            <person name="Hepburn T."/>
            <person name="Howarth C."/>
            <person name="Jen D."/>
            <person name="Larson L."/>
            <person name="Lewis B."/>
            <person name="Mehta T."/>
            <person name="Park D."/>
            <person name="Pearson M."/>
            <person name="Roberts A."/>
            <person name="Saif S."/>
            <person name="Shea T."/>
            <person name="Shenoy N."/>
            <person name="Sisk P."/>
            <person name="Stolte C."/>
            <person name="Sykes S."/>
            <person name="Thomson T."/>
            <person name="Walk T."/>
            <person name="White J."/>
            <person name="Yandava C."/>
            <person name="Izard J."/>
            <person name="Baranova O.V."/>
            <person name="Blanton J.M."/>
            <person name="Tanner A.C."/>
            <person name="Dewhirst F.E."/>
            <person name="Haas B."/>
            <person name="Nusbaum C."/>
            <person name="Birren B."/>
        </authorList>
    </citation>
    <scope>NUCLEOTIDE SEQUENCE [LARGE SCALE GENOMIC DNA]</scope>
    <source>
        <strain evidence="1">1-1 BBBD Race 1</strain>
    </source>
</reference>
<dbReference type="SUPFAM" id="SSF52540">
    <property type="entry name" value="P-loop containing nucleoside triphosphate hydrolases"/>
    <property type="match status" value="1"/>
</dbReference>
<dbReference type="EMBL" id="ADAS02000212">
    <property type="protein sequence ID" value="OAV88118.1"/>
    <property type="molecule type" value="Genomic_DNA"/>
</dbReference>
<gene>
    <name evidence="1" type="ORF">PTTG_29143</name>
</gene>
<proteinExistence type="predicted"/>
<evidence type="ECO:0000313" key="3">
    <source>
        <dbReference type="Proteomes" id="UP000005240"/>
    </source>
</evidence>
<dbReference type="OrthoDB" id="2497327at2759"/>
<reference evidence="1" key="2">
    <citation type="submission" date="2016-05" db="EMBL/GenBank/DDBJ databases">
        <title>Comparative analysis highlights variable genome content of wheat rusts and divergence of the mating loci.</title>
        <authorList>
            <person name="Cuomo C.A."/>
            <person name="Bakkeren G."/>
            <person name="Szabo L."/>
            <person name="Khalil H."/>
            <person name="Joly D."/>
            <person name="Goldberg J."/>
            <person name="Young S."/>
            <person name="Zeng Q."/>
            <person name="Fellers J."/>
        </authorList>
    </citation>
    <scope>NUCLEOTIDE SEQUENCE [LARGE SCALE GENOMIC DNA]</scope>
    <source>
        <strain evidence="1">1-1 BBBD Race 1</strain>
    </source>
</reference>
<dbReference type="Proteomes" id="UP000005240">
    <property type="component" value="Unassembled WGS sequence"/>
</dbReference>
<evidence type="ECO:0000313" key="2">
    <source>
        <dbReference type="EnsemblFungi" id="PTTG_29143-t43_1-p1"/>
    </source>
</evidence>
<dbReference type="PANTHER" id="PTHR33266:SF1">
    <property type="entry name" value="F-BOX DOMAIN-CONTAINING PROTEIN"/>
    <property type="match status" value="1"/>
</dbReference>
<dbReference type="EnsemblFungi" id="PTTG_29143-t43_1">
    <property type="protein sequence ID" value="PTTG_29143-t43_1-p1"/>
    <property type="gene ID" value="PTTG_29143"/>
</dbReference>
<dbReference type="Gene3D" id="3.40.50.300">
    <property type="entry name" value="P-loop containing nucleotide triphosphate hydrolases"/>
    <property type="match status" value="1"/>
</dbReference>
<protein>
    <submittedName>
        <fullName evidence="1 2">Uncharacterized protein</fullName>
    </submittedName>
</protein>
<dbReference type="STRING" id="630390.A0A180G679"/>
<keyword evidence="3" id="KW-1185">Reference proteome</keyword>
<dbReference type="AlphaFoldDB" id="A0A180G679"/>
<dbReference type="InterPro" id="IPR027417">
    <property type="entry name" value="P-loop_NTPase"/>
</dbReference>
<accession>A0A180G679</accession>
<dbReference type="VEuPathDB" id="FungiDB:PTTG_29143"/>
<evidence type="ECO:0000313" key="1">
    <source>
        <dbReference type="EMBL" id="OAV88118.1"/>
    </source>
</evidence>
<name>A0A180G679_PUCT1</name>
<dbReference type="PANTHER" id="PTHR33266">
    <property type="entry name" value="CHROMOSOME 15, WHOLE GENOME SHOTGUN SEQUENCE"/>
    <property type="match status" value="1"/>
</dbReference>